<evidence type="ECO:0000256" key="6">
    <source>
        <dbReference type="ARBA" id="ARBA00022833"/>
    </source>
</evidence>
<organism evidence="10 11">
    <name type="scientific">Microbacterium yannicii</name>
    <dbReference type="NCBI Taxonomy" id="671622"/>
    <lineage>
        <taxon>Bacteria</taxon>
        <taxon>Bacillati</taxon>
        <taxon>Actinomycetota</taxon>
        <taxon>Actinomycetes</taxon>
        <taxon>Micrococcales</taxon>
        <taxon>Microbacteriaceae</taxon>
        <taxon>Microbacterium</taxon>
    </lineage>
</organism>
<keyword evidence="6" id="KW-0862">Zinc</keyword>
<protein>
    <submittedName>
        <fullName evidence="10">Zinc metalloprotease Zmp1</fullName>
    </submittedName>
</protein>
<dbReference type="PRINTS" id="PR00786">
    <property type="entry name" value="NEPRILYSIN"/>
</dbReference>
<dbReference type="PROSITE" id="PS51885">
    <property type="entry name" value="NEPRILYSIN"/>
    <property type="match status" value="1"/>
</dbReference>
<dbReference type="EMBL" id="BAABKZ010000001">
    <property type="protein sequence ID" value="GAA5085984.1"/>
    <property type="molecule type" value="Genomic_DNA"/>
</dbReference>
<keyword evidence="5" id="KW-0378">Hydrolase</keyword>
<dbReference type="InterPro" id="IPR000718">
    <property type="entry name" value="Peptidase_M13"/>
</dbReference>
<dbReference type="Gene3D" id="3.40.390.10">
    <property type="entry name" value="Collagenase (Catalytic Domain)"/>
    <property type="match status" value="1"/>
</dbReference>
<dbReference type="InterPro" id="IPR042089">
    <property type="entry name" value="Peptidase_M13_dom_2"/>
</dbReference>
<keyword evidence="4" id="KW-0479">Metal-binding</keyword>
<accession>A0ABP9LZ51</accession>
<dbReference type="Pfam" id="PF01431">
    <property type="entry name" value="Peptidase_M13"/>
    <property type="match status" value="1"/>
</dbReference>
<comment type="cofactor">
    <cofactor evidence="1">
        <name>Zn(2+)</name>
        <dbReference type="ChEBI" id="CHEBI:29105"/>
    </cofactor>
</comment>
<feature type="domain" description="Peptidase M13 C-terminal" evidence="8">
    <location>
        <begin position="447"/>
        <end position="669"/>
    </location>
</feature>
<comment type="similarity">
    <text evidence="2">Belongs to the peptidase M13 family.</text>
</comment>
<dbReference type="CDD" id="cd08662">
    <property type="entry name" value="M13"/>
    <property type="match status" value="1"/>
</dbReference>
<gene>
    <name evidence="10" type="primary">zmp1</name>
    <name evidence="10" type="ORF">GCM10025760_05480</name>
</gene>
<comment type="caution">
    <text evidence="10">The sequence shown here is derived from an EMBL/GenBank/DDBJ whole genome shotgun (WGS) entry which is preliminary data.</text>
</comment>
<reference evidence="11" key="1">
    <citation type="journal article" date="2019" name="Int. J. Syst. Evol. Microbiol.">
        <title>The Global Catalogue of Microorganisms (GCM) 10K type strain sequencing project: providing services to taxonomists for standard genome sequencing and annotation.</title>
        <authorList>
            <consortium name="The Broad Institute Genomics Platform"/>
            <consortium name="The Broad Institute Genome Sequencing Center for Infectious Disease"/>
            <person name="Wu L."/>
            <person name="Ma J."/>
        </authorList>
    </citation>
    <scope>NUCLEOTIDE SEQUENCE [LARGE SCALE GENOMIC DNA]</scope>
    <source>
        <strain evidence="11">JCM 18959</strain>
    </source>
</reference>
<dbReference type="InterPro" id="IPR008753">
    <property type="entry name" value="Peptidase_M13_N"/>
</dbReference>
<evidence type="ECO:0000259" key="9">
    <source>
        <dbReference type="Pfam" id="PF05649"/>
    </source>
</evidence>
<dbReference type="RefSeq" id="WP_194412426.1">
    <property type="nucleotide sequence ID" value="NZ_BAABKZ010000001.1"/>
</dbReference>
<evidence type="ECO:0000259" key="8">
    <source>
        <dbReference type="Pfam" id="PF01431"/>
    </source>
</evidence>
<feature type="domain" description="Peptidase M13 N-terminal" evidence="9">
    <location>
        <begin position="20"/>
        <end position="395"/>
    </location>
</feature>
<keyword evidence="3" id="KW-0645">Protease</keyword>
<evidence type="ECO:0000313" key="10">
    <source>
        <dbReference type="EMBL" id="GAA5085984.1"/>
    </source>
</evidence>
<dbReference type="Pfam" id="PF05649">
    <property type="entry name" value="Peptidase_M13_N"/>
    <property type="match status" value="1"/>
</dbReference>
<keyword evidence="11" id="KW-1185">Reference proteome</keyword>
<proteinExistence type="inferred from homology"/>
<keyword evidence="7 10" id="KW-0482">Metalloprotease</keyword>
<evidence type="ECO:0000256" key="3">
    <source>
        <dbReference type="ARBA" id="ARBA00022670"/>
    </source>
</evidence>
<dbReference type="PANTHER" id="PTHR11733:SF167">
    <property type="entry name" value="FI17812P1-RELATED"/>
    <property type="match status" value="1"/>
</dbReference>
<evidence type="ECO:0000256" key="7">
    <source>
        <dbReference type="ARBA" id="ARBA00023049"/>
    </source>
</evidence>
<dbReference type="SUPFAM" id="SSF55486">
    <property type="entry name" value="Metalloproteases ('zincins'), catalytic domain"/>
    <property type="match status" value="1"/>
</dbReference>
<dbReference type="Proteomes" id="UP001501407">
    <property type="component" value="Unassembled WGS sequence"/>
</dbReference>
<evidence type="ECO:0000256" key="4">
    <source>
        <dbReference type="ARBA" id="ARBA00022723"/>
    </source>
</evidence>
<evidence type="ECO:0000256" key="5">
    <source>
        <dbReference type="ARBA" id="ARBA00022801"/>
    </source>
</evidence>
<evidence type="ECO:0000256" key="2">
    <source>
        <dbReference type="ARBA" id="ARBA00007357"/>
    </source>
</evidence>
<evidence type="ECO:0000313" key="11">
    <source>
        <dbReference type="Proteomes" id="UP001501407"/>
    </source>
</evidence>
<dbReference type="PANTHER" id="PTHR11733">
    <property type="entry name" value="ZINC METALLOPROTEASE FAMILY M13 NEPRILYSIN-RELATED"/>
    <property type="match status" value="1"/>
</dbReference>
<evidence type="ECO:0000256" key="1">
    <source>
        <dbReference type="ARBA" id="ARBA00001947"/>
    </source>
</evidence>
<dbReference type="Gene3D" id="1.10.1380.10">
    <property type="entry name" value="Neutral endopeptidase , domain2"/>
    <property type="match status" value="1"/>
</dbReference>
<dbReference type="GO" id="GO:0008237">
    <property type="term" value="F:metallopeptidase activity"/>
    <property type="evidence" value="ECO:0007669"/>
    <property type="project" value="UniProtKB-KW"/>
</dbReference>
<sequence>MTDAPRSGLALEELSAEIRPQDDLFRHVNGAWLDRTEIPEDKARWGSFHLIAEQAEKDVHAIVEESQQAEPGTEARKIGDLYTSFMDTERIEAEGAAPLADVLARVDAIGDIPAFLRTIGEFEREGIAALIHLYIEPDPGNPQRYVPFFIQGGLSLPDESYYRLDNFQETRIAFRAHVQRILELAGVAEAEASADRIVTIETELATHHWDNVASRDAVKTYNLKTWDDVQALVGVDLAPWRDAAAVGHADAFAEINVYQPSFFEGLGTLLVEDRLEDWKAWLRFTVVHSAAPFLSDEFVAENFGFYGTQLTGVPVNRERWKRGVSLTEAALGEAIGRVYVERHFPPASKVAMDELVGNLIEAYRQSISELEWMTPETRERALAKLDAFTPKIGYPVKWKDYSTLEIDAADLVGNIRRAHVWEHDRQLAKVGQPIDRDEWFMTPQTVNAYYNPLMNEIVFPAAILQYPFFDAERDAAANYGGIGAVIGHEIGHGFDDQGSRFDGDGLLRDWWTDDDRAAFEERTKNLIAQYDALVPLGADGERLAAENHVNGALTIGENIGDLGGLGIAIRAYALSLGTDSEGAPADPSTGSGTGPEIDGFTGIQRLLLSWAQIWQQKGRDAETIRLLTIDPHSPNEFRCNQIVRNIGAFYDAFGVTESDALWLDEDQRVTIW</sequence>
<dbReference type="InterPro" id="IPR024079">
    <property type="entry name" value="MetalloPept_cat_dom_sf"/>
</dbReference>
<name>A0ABP9LZ51_9MICO</name>
<dbReference type="InterPro" id="IPR018497">
    <property type="entry name" value="Peptidase_M13_C"/>
</dbReference>